<comment type="caution">
    <text evidence="1">The sequence shown here is derived from an EMBL/GenBank/DDBJ whole genome shotgun (WGS) entry which is preliminary data.</text>
</comment>
<dbReference type="Proteomes" id="UP000814033">
    <property type="component" value="Unassembled WGS sequence"/>
</dbReference>
<evidence type="ECO:0000313" key="2">
    <source>
        <dbReference type="Proteomes" id="UP000814033"/>
    </source>
</evidence>
<organism evidence="1 2">
    <name type="scientific">Auriscalpium vulgare</name>
    <dbReference type="NCBI Taxonomy" id="40419"/>
    <lineage>
        <taxon>Eukaryota</taxon>
        <taxon>Fungi</taxon>
        <taxon>Dikarya</taxon>
        <taxon>Basidiomycota</taxon>
        <taxon>Agaricomycotina</taxon>
        <taxon>Agaricomycetes</taxon>
        <taxon>Russulales</taxon>
        <taxon>Auriscalpiaceae</taxon>
        <taxon>Auriscalpium</taxon>
    </lineage>
</organism>
<evidence type="ECO:0000313" key="1">
    <source>
        <dbReference type="EMBL" id="KAI0037577.1"/>
    </source>
</evidence>
<sequence>MSWKPMEIMYRTQSTSGKRGRVDSLRDEFMAQSSHEIHMTLNMKSYRTKTHKMTEGTSIYAALTPPMREQCSQSDSLSTKPQDETAQDFGGPHPEHIGEALPEEDVPPEDDDLPQTSAIPEIDMVLHFVHGIKNTTLENDGLEQGIVDRIRNPVQTSASVDKPGHRLLIQIFAALTPSRMPPNRRTMMSAPLSVRAILRTTYSCITESRFSCAI</sequence>
<dbReference type="EMBL" id="MU276849">
    <property type="protein sequence ID" value="KAI0037577.1"/>
    <property type="molecule type" value="Genomic_DNA"/>
</dbReference>
<proteinExistence type="predicted"/>
<protein>
    <submittedName>
        <fullName evidence="1">Uncharacterized protein</fullName>
    </submittedName>
</protein>
<name>A0ACB8R105_9AGAM</name>
<keyword evidence="2" id="KW-1185">Reference proteome</keyword>
<reference evidence="1" key="1">
    <citation type="submission" date="2021-02" db="EMBL/GenBank/DDBJ databases">
        <authorList>
            <consortium name="DOE Joint Genome Institute"/>
            <person name="Ahrendt S."/>
            <person name="Looney B.P."/>
            <person name="Miyauchi S."/>
            <person name="Morin E."/>
            <person name="Drula E."/>
            <person name="Courty P.E."/>
            <person name="Chicoki N."/>
            <person name="Fauchery L."/>
            <person name="Kohler A."/>
            <person name="Kuo A."/>
            <person name="Labutti K."/>
            <person name="Pangilinan J."/>
            <person name="Lipzen A."/>
            <person name="Riley R."/>
            <person name="Andreopoulos W."/>
            <person name="He G."/>
            <person name="Johnson J."/>
            <person name="Barry K.W."/>
            <person name="Grigoriev I.V."/>
            <person name="Nagy L."/>
            <person name="Hibbett D."/>
            <person name="Henrissat B."/>
            <person name="Matheny P.B."/>
            <person name="Labbe J."/>
            <person name="Martin F."/>
        </authorList>
    </citation>
    <scope>NUCLEOTIDE SEQUENCE</scope>
    <source>
        <strain evidence="1">FP105234-sp</strain>
    </source>
</reference>
<gene>
    <name evidence="1" type="ORF">FA95DRAFT_1578744</name>
</gene>
<reference evidence="1" key="2">
    <citation type="journal article" date="2022" name="New Phytol.">
        <title>Evolutionary transition to the ectomycorrhizal habit in the genomes of a hyperdiverse lineage of mushroom-forming fungi.</title>
        <authorList>
            <person name="Looney B."/>
            <person name="Miyauchi S."/>
            <person name="Morin E."/>
            <person name="Drula E."/>
            <person name="Courty P.E."/>
            <person name="Kohler A."/>
            <person name="Kuo A."/>
            <person name="LaButti K."/>
            <person name="Pangilinan J."/>
            <person name="Lipzen A."/>
            <person name="Riley R."/>
            <person name="Andreopoulos W."/>
            <person name="He G."/>
            <person name="Johnson J."/>
            <person name="Nolan M."/>
            <person name="Tritt A."/>
            <person name="Barry K.W."/>
            <person name="Grigoriev I.V."/>
            <person name="Nagy L.G."/>
            <person name="Hibbett D."/>
            <person name="Henrissat B."/>
            <person name="Matheny P.B."/>
            <person name="Labbe J."/>
            <person name="Martin F.M."/>
        </authorList>
    </citation>
    <scope>NUCLEOTIDE SEQUENCE</scope>
    <source>
        <strain evidence="1">FP105234-sp</strain>
    </source>
</reference>
<accession>A0ACB8R105</accession>